<dbReference type="Pfam" id="PF05354">
    <property type="entry name" value="Phage_attach"/>
    <property type="match status" value="1"/>
</dbReference>
<sequence>MSSIFDGVAHTLNALFGDRVRYTAAGRPARLVQSMFREAPVDAVDDDGREVIIFAPTWQLRGGLVPELARGDRIEPGNGRVYAVTNIRPSASPDVEAFVICELERIFP</sequence>
<evidence type="ECO:0000313" key="1">
    <source>
        <dbReference type="EMBL" id="RLL61525.1"/>
    </source>
</evidence>
<dbReference type="InterPro" id="IPR008018">
    <property type="entry name" value="Phage_tail_attach_FII"/>
</dbReference>
<dbReference type="RefSeq" id="WP_121534998.1">
    <property type="nucleotide sequence ID" value="NZ_RCHI01000030.1"/>
</dbReference>
<evidence type="ECO:0000313" key="2">
    <source>
        <dbReference type="Proteomes" id="UP000279673"/>
    </source>
</evidence>
<dbReference type="Proteomes" id="UP000279673">
    <property type="component" value="Unassembled WGS sequence"/>
</dbReference>
<evidence type="ECO:0008006" key="3">
    <source>
        <dbReference type="Google" id="ProtNLM"/>
    </source>
</evidence>
<comment type="caution">
    <text evidence="1">The sequence shown here is derived from an EMBL/GenBank/DDBJ whole genome shotgun (WGS) entry which is preliminary data.</text>
</comment>
<accession>A0A421BIY4</accession>
<organism evidence="1 2">
    <name type="scientific">Paenirhodobacter hankyongi</name>
    <dbReference type="NCBI Taxonomy" id="2294033"/>
    <lineage>
        <taxon>Bacteria</taxon>
        <taxon>Pseudomonadati</taxon>
        <taxon>Pseudomonadota</taxon>
        <taxon>Alphaproteobacteria</taxon>
        <taxon>Rhodobacterales</taxon>
        <taxon>Rhodobacter group</taxon>
        <taxon>Paenirhodobacter</taxon>
    </lineage>
</organism>
<reference evidence="1 2" key="1">
    <citation type="submission" date="2018-10" db="EMBL/GenBank/DDBJ databases">
        <title>Rhodobacter sp . BO-81.</title>
        <authorList>
            <person name="Im W.T."/>
        </authorList>
    </citation>
    <scope>NUCLEOTIDE SEQUENCE [LARGE SCALE GENOMIC DNA]</scope>
    <source>
        <strain evidence="1 2">BO-81</strain>
    </source>
</reference>
<protein>
    <recommendedName>
        <fullName evidence="3">Head-tail adaptor protein</fullName>
    </recommendedName>
</protein>
<name>A0A421BIY4_9RHOB</name>
<dbReference type="AlphaFoldDB" id="A0A421BIY4"/>
<dbReference type="GO" id="GO:0019068">
    <property type="term" value="P:virion assembly"/>
    <property type="evidence" value="ECO:0007669"/>
    <property type="project" value="InterPro"/>
</dbReference>
<keyword evidence="2" id="KW-1185">Reference proteome</keyword>
<proteinExistence type="predicted"/>
<dbReference type="EMBL" id="RCHI01000030">
    <property type="protein sequence ID" value="RLL61525.1"/>
    <property type="molecule type" value="Genomic_DNA"/>
</dbReference>
<gene>
    <name evidence="1" type="ORF">DYS74_17945</name>
</gene>